<gene>
    <name evidence="2" type="ORF">DEO45_07520</name>
</gene>
<evidence type="ECO:0000313" key="3">
    <source>
        <dbReference type="Proteomes" id="UP000252387"/>
    </source>
</evidence>
<dbReference type="Proteomes" id="UP000252387">
    <property type="component" value="Unassembled WGS sequence"/>
</dbReference>
<dbReference type="OrthoDB" id="9778934at2"/>
<sequence>MSGQASMPGMTMAPMQGGSPPPDARSPDYSDGLGHISTHGTGMHDSGELGMLLVDQLEAFHGRDGNGQSWEAEGWYGNDADKLWLRSEGERSGGRLEDGEIEALWNHAVAAFWGAQLGVRHDFGAGPRRGWAAFGVQGLAPYWFEIQATAYVGPSGRTAARLRADYELLFTQRLILQPELEVNLYGEPDPARGIGSGVSDAKLGLRLRYEIRREFAPYIGVVWIRRFGATADFAREEHQAVFDQQWVAGLRIWF</sequence>
<reference evidence="2 3" key="1">
    <citation type="submission" date="2018-05" db="EMBL/GenBank/DDBJ databases">
        <title>Draft genome sequence of Rhodanobacter denitrificans Yn1 isolated from gold copper mine.</title>
        <authorList>
            <person name="Yang N."/>
            <person name="Mazhar H.S."/>
            <person name="Rensing C."/>
        </authorList>
    </citation>
    <scope>NUCLEOTIDE SEQUENCE [LARGE SCALE GENOMIC DNA]</scope>
    <source>
        <strain evidence="2 3">Yn1</strain>
    </source>
</reference>
<dbReference type="InterPro" id="IPR007939">
    <property type="entry name" value="Cu-R_B_prcur"/>
</dbReference>
<evidence type="ECO:0000256" key="1">
    <source>
        <dbReference type="SAM" id="MobiDB-lite"/>
    </source>
</evidence>
<accession>A0A368KGN2</accession>
<dbReference type="AlphaFoldDB" id="A0A368KGN2"/>
<keyword evidence="3" id="KW-1185">Reference proteome</keyword>
<feature type="region of interest" description="Disordered" evidence="1">
    <location>
        <begin position="1"/>
        <end position="43"/>
    </location>
</feature>
<organism evidence="2 3">
    <name type="scientific">Rhodanobacter denitrificans</name>
    <dbReference type="NCBI Taxonomy" id="666685"/>
    <lineage>
        <taxon>Bacteria</taxon>
        <taxon>Pseudomonadati</taxon>
        <taxon>Pseudomonadota</taxon>
        <taxon>Gammaproteobacteria</taxon>
        <taxon>Lysobacterales</taxon>
        <taxon>Rhodanobacteraceae</taxon>
        <taxon>Rhodanobacter</taxon>
    </lineage>
</organism>
<name>A0A368KGN2_9GAMM</name>
<dbReference type="GO" id="GO:0006878">
    <property type="term" value="P:intracellular copper ion homeostasis"/>
    <property type="evidence" value="ECO:0007669"/>
    <property type="project" value="InterPro"/>
</dbReference>
<comment type="caution">
    <text evidence="2">The sequence shown here is derived from an EMBL/GenBank/DDBJ whole genome shotgun (WGS) entry which is preliminary data.</text>
</comment>
<dbReference type="GO" id="GO:0009279">
    <property type="term" value="C:cell outer membrane"/>
    <property type="evidence" value="ECO:0007669"/>
    <property type="project" value="InterPro"/>
</dbReference>
<protein>
    <submittedName>
        <fullName evidence="2">Copper resistance protein B</fullName>
    </submittedName>
</protein>
<proteinExistence type="predicted"/>
<dbReference type="EMBL" id="QFWQ01000005">
    <property type="protein sequence ID" value="RCS30286.1"/>
    <property type="molecule type" value="Genomic_DNA"/>
</dbReference>
<dbReference type="GO" id="GO:0005507">
    <property type="term" value="F:copper ion binding"/>
    <property type="evidence" value="ECO:0007669"/>
    <property type="project" value="InterPro"/>
</dbReference>
<dbReference type="Pfam" id="PF05275">
    <property type="entry name" value="CopB"/>
    <property type="match status" value="1"/>
</dbReference>
<evidence type="ECO:0000313" key="2">
    <source>
        <dbReference type="EMBL" id="RCS30286.1"/>
    </source>
</evidence>